<keyword evidence="1" id="KW-0808">Transferase</keyword>
<dbReference type="AlphaFoldDB" id="A0A3A2Z3U3"/>
<dbReference type="STRING" id="2070753.A0A3A2Z3U3"/>
<accession>A0A3A2Z3U3</accession>
<dbReference type="EMBL" id="MVGC01000757">
    <property type="protein sequence ID" value="RJE17709.1"/>
    <property type="molecule type" value="Genomic_DNA"/>
</dbReference>
<evidence type="ECO:0000313" key="1">
    <source>
        <dbReference type="EMBL" id="RJE17709.1"/>
    </source>
</evidence>
<gene>
    <name evidence="1" type="ORF">PHISCL_09954</name>
</gene>
<dbReference type="GO" id="GO:0016740">
    <property type="term" value="F:transferase activity"/>
    <property type="evidence" value="ECO:0007669"/>
    <property type="project" value="UniProtKB-KW"/>
</dbReference>
<reference evidence="2" key="1">
    <citation type="submission" date="2017-02" db="EMBL/GenBank/DDBJ databases">
        <authorList>
            <person name="Tafer H."/>
            <person name="Lopandic K."/>
        </authorList>
    </citation>
    <scope>NUCLEOTIDE SEQUENCE [LARGE SCALE GENOMIC DNA]</scope>
    <source>
        <strain evidence="2">CBS 366.77</strain>
    </source>
</reference>
<organism evidence="1 2">
    <name type="scientific">Aspergillus sclerotialis</name>
    <dbReference type="NCBI Taxonomy" id="2070753"/>
    <lineage>
        <taxon>Eukaryota</taxon>
        <taxon>Fungi</taxon>
        <taxon>Dikarya</taxon>
        <taxon>Ascomycota</taxon>
        <taxon>Pezizomycotina</taxon>
        <taxon>Eurotiomycetes</taxon>
        <taxon>Eurotiomycetidae</taxon>
        <taxon>Eurotiales</taxon>
        <taxon>Aspergillaceae</taxon>
        <taxon>Aspergillus</taxon>
        <taxon>Aspergillus subgen. Polypaecilum</taxon>
    </lineage>
</organism>
<comment type="caution">
    <text evidence="1">The sequence shown here is derived from an EMBL/GenBank/DDBJ whole genome shotgun (WGS) entry which is preliminary data.</text>
</comment>
<proteinExistence type="predicted"/>
<sequence>MTQNYHFRTDSSTVSDGNFASAFSWKSSPILEKNASETNVFAENDRLTPAHPLYVVPHKAAESMRAWYEKGPFGT</sequence>
<protein>
    <submittedName>
        <fullName evidence="1">Farnesyltransferase beta subunit</fullName>
    </submittedName>
</protein>
<dbReference type="Gene3D" id="1.50.10.20">
    <property type="match status" value="1"/>
</dbReference>
<name>A0A3A2Z3U3_9EURO</name>
<dbReference type="Proteomes" id="UP000266188">
    <property type="component" value="Unassembled WGS sequence"/>
</dbReference>
<keyword evidence="2" id="KW-1185">Reference proteome</keyword>
<evidence type="ECO:0000313" key="2">
    <source>
        <dbReference type="Proteomes" id="UP000266188"/>
    </source>
</evidence>